<feature type="compositionally biased region" description="Basic residues" evidence="1">
    <location>
        <begin position="208"/>
        <end position="218"/>
    </location>
</feature>
<dbReference type="Proteomes" id="UP000008383">
    <property type="component" value="Unassembled WGS sequence"/>
</dbReference>
<feature type="compositionally biased region" description="Low complexity" evidence="1">
    <location>
        <begin position="69"/>
        <end position="78"/>
    </location>
</feature>
<gene>
    <name evidence="2" type="ORF">TRV_06273</name>
</gene>
<dbReference type="KEGG" id="tve:TRV_06273"/>
<dbReference type="GeneID" id="9583603"/>
<organism evidence="2 3">
    <name type="scientific">Trichophyton verrucosum (strain HKI 0517)</name>
    <dbReference type="NCBI Taxonomy" id="663202"/>
    <lineage>
        <taxon>Eukaryota</taxon>
        <taxon>Fungi</taxon>
        <taxon>Dikarya</taxon>
        <taxon>Ascomycota</taxon>
        <taxon>Pezizomycotina</taxon>
        <taxon>Eurotiomycetes</taxon>
        <taxon>Eurotiomycetidae</taxon>
        <taxon>Onygenales</taxon>
        <taxon>Arthrodermataceae</taxon>
        <taxon>Trichophyton</taxon>
    </lineage>
</organism>
<sequence length="300" mass="33237">MEGEEHKAGVLRAGKEEEGKGRRQAGGGDFFFLGGRRSKAGRQEGGREGGRQDGRREREREGGRRAAEGQRGTAAAAAESFLAGSTKLKMKQADTDGQQAEEKGETYSEGGGPVTEDDADDGTDERQPKTADEDDAVTAEKRAGRWMEYRRRRRRSWEGRSSPGLSPKKNCSTRQKAGDSRADGRRRQDEDARRRKGRRKEKGERELVKKKKKKKKKGEKSDPHPSPVSLPTNYLLFTLLLARPTFFKYACSQKQARLPDRRQAGRQSCHQASEGGGDDAAPSAINPSSIIHVYGKPYGF</sequence>
<keyword evidence="3" id="KW-1185">Reference proteome</keyword>
<reference evidence="3" key="1">
    <citation type="journal article" date="2011" name="Genome Biol.">
        <title>Comparative and functional genomics provide insights into the pathogenicity of dermatophytic fungi.</title>
        <authorList>
            <person name="Burmester A."/>
            <person name="Shelest E."/>
            <person name="Gloeckner G."/>
            <person name="Heddergott C."/>
            <person name="Schindler S."/>
            <person name="Staib P."/>
            <person name="Heidel A."/>
            <person name="Felder M."/>
            <person name="Petzold A."/>
            <person name="Szafranski K."/>
            <person name="Feuermann M."/>
            <person name="Pedruzzi I."/>
            <person name="Priebe S."/>
            <person name="Groth M."/>
            <person name="Winkler R."/>
            <person name="Li W."/>
            <person name="Kniemeyer O."/>
            <person name="Schroeckh V."/>
            <person name="Hertweck C."/>
            <person name="Hube B."/>
            <person name="White T.C."/>
            <person name="Platzer M."/>
            <person name="Guthke R."/>
            <person name="Heitman J."/>
            <person name="Woestemeyer J."/>
            <person name="Zipfel P.F."/>
            <person name="Monod M."/>
            <person name="Brakhage A.A."/>
        </authorList>
    </citation>
    <scope>NUCLEOTIDE SEQUENCE [LARGE SCALE GENOMIC DNA]</scope>
    <source>
        <strain evidence="3">HKI 0517</strain>
    </source>
</reference>
<dbReference type="AlphaFoldDB" id="D4DGG9"/>
<protein>
    <submittedName>
        <fullName evidence="2">Uncharacterized protein</fullName>
    </submittedName>
</protein>
<feature type="compositionally biased region" description="Basic and acidic residues" evidence="1">
    <location>
        <begin position="41"/>
        <end position="68"/>
    </location>
</feature>
<feature type="region of interest" description="Disordered" evidence="1">
    <location>
        <begin position="257"/>
        <end position="286"/>
    </location>
</feature>
<evidence type="ECO:0000313" key="2">
    <source>
        <dbReference type="EMBL" id="EFE39057.1"/>
    </source>
</evidence>
<feature type="compositionally biased region" description="Basic and acidic residues" evidence="1">
    <location>
        <begin position="176"/>
        <end position="193"/>
    </location>
</feature>
<feature type="region of interest" description="Disordered" evidence="1">
    <location>
        <begin position="1"/>
        <end position="230"/>
    </location>
</feature>
<dbReference type="EMBL" id="ACYE01000356">
    <property type="protein sequence ID" value="EFE39057.1"/>
    <property type="molecule type" value="Genomic_DNA"/>
</dbReference>
<evidence type="ECO:0000313" key="3">
    <source>
        <dbReference type="Proteomes" id="UP000008383"/>
    </source>
</evidence>
<proteinExistence type="predicted"/>
<evidence type="ECO:0000256" key="1">
    <source>
        <dbReference type="SAM" id="MobiDB-lite"/>
    </source>
</evidence>
<dbReference type="RefSeq" id="XP_003019702.1">
    <property type="nucleotide sequence ID" value="XM_003019656.1"/>
</dbReference>
<feature type="compositionally biased region" description="Basic and acidic residues" evidence="1">
    <location>
        <begin position="138"/>
        <end position="149"/>
    </location>
</feature>
<comment type="caution">
    <text evidence="2">The sequence shown here is derived from an EMBL/GenBank/DDBJ whole genome shotgun (WGS) entry which is preliminary data.</text>
</comment>
<name>D4DGG9_TRIVH</name>
<accession>D4DGG9</accession>
<dbReference type="HOGENOM" id="CLU_928098_0_0_1"/>
<feature type="compositionally biased region" description="Basic and acidic residues" evidence="1">
    <location>
        <begin position="1"/>
        <end position="21"/>
    </location>
</feature>